<proteinExistence type="predicted"/>
<evidence type="ECO:0000313" key="2">
    <source>
        <dbReference type="EMBL" id="AVG46395.1"/>
    </source>
</evidence>
<sequence>MDYKQEYIKLKNKLLSNQIGSGHMGSKLSQELSNLIFVVDDTVLGDDTHAVILSLIKQFNKIAELNIPHNIEISQYYAVGRGLMSRQGTLICENCELVLTYIDNDICLTDPKYTKMNNIQCDVKRGSIGFFIKQKKDDTYIYTKINVVRLISGDKIESFSNPIYFDNEEINRINKSTNVAINRGQSDAILSSAKGGALESNNVYDISDATNNVEYIVNETKKASLSPQISKMNNTRVSSNVPSQSTVNAANTVATHISKTRSANNQNLSAILVPGKNAISLSDNSQPMYADMNDNETIIRDSNKFNSSNINNRAAINVDANLALLPTKDVISNKNIQIASPSQASSTSLYNKITQAFSSLFGNAENVANNVVTNTANTATGVATNVVDNTKSAIDTTIDQTKNIVNTASNDTGNIFSTISKKIGETTNKIGDFFTGNKSSSVVPVSKDLSVLTTLPPQTAGNSVPIPTNDINLSSKNMSSSQKTSIRKLNNMIANNHNEPVSINNSKTAQNISKNIKLDNGSVSRPNASISKSNASLSRPNASISRPNASISRPNASISRSNASISKPNASISRPNASISRPNASISRFDEPSLNQLIENAKNRKN</sequence>
<dbReference type="Proteomes" id="UP000280369">
    <property type="component" value="Segment"/>
</dbReference>
<feature type="compositionally biased region" description="Polar residues" evidence="1">
    <location>
        <begin position="567"/>
        <end position="586"/>
    </location>
</feature>
<feature type="region of interest" description="Disordered" evidence="1">
    <location>
        <begin position="516"/>
        <end position="592"/>
    </location>
</feature>
<feature type="compositionally biased region" description="Low complexity" evidence="1">
    <location>
        <begin position="474"/>
        <end position="484"/>
    </location>
</feature>
<feature type="region of interest" description="Disordered" evidence="1">
    <location>
        <begin position="461"/>
        <end position="484"/>
    </location>
</feature>
<organism evidence="2">
    <name type="scientific">Acanthamoeba polyphaga mimivirus</name>
    <name type="common">APMV</name>
    <dbReference type="NCBI Taxonomy" id="212035"/>
    <lineage>
        <taxon>Viruses</taxon>
        <taxon>Varidnaviria</taxon>
        <taxon>Bamfordvirae</taxon>
        <taxon>Nucleocytoviricota</taxon>
        <taxon>Megaviricetes</taxon>
        <taxon>Imitervirales</taxon>
        <taxon>Mimiviridae</taxon>
        <taxon>Megamimivirinae</taxon>
        <taxon>Mimivirus</taxon>
        <taxon>Mimivirus bradfordmassiliense</taxon>
    </lineage>
</organism>
<protein>
    <submittedName>
        <fullName evidence="2">Uncharacterized protein</fullName>
    </submittedName>
</protein>
<accession>A0A2L2DJQ6</accession>
<name>A0A2L2DJQ6_MIMIV</name>
<evidence type="ECO:0000256" key="1">
    <source>
        <dbReference type="SAM" id="MobiDB-lite"/>
    </source>
</evidence>
<dbReference type="EMBL" id="MG602507">
    <property type="protein sequence ID" value="AVG46395.1"/>
    <property type="molecule type" value="Genomic_DNA"/>
</dbReference>
<feature type="compositionally biased region" description="Polar residues" evidence="1">
    <location>
        <begin position="521"/>
        <end position="547"/>
    </location>
</feature>
<reference evidence="2" key="1">
    <citation type="journal article" date="2017" name="Front. Microbiol.">
        <title>Genome Characterization of the First Mimiviruses of Lineage C Isolated in Brazil.</title>
        <authorList>
            <person name="Assis F.L."/>
            <person name="Franco-Luiz A.P.M."/>
            <person name="Dos Santos R.N."/>
            <person name="Campos F.S."/>
            <person name="Dornas F.P."/>
            <person name="Borato P.V.M."/>
            <person name="Franco A.C."/>
            <person name="Abrahao J.S."/>
            <person name="Colson P."/>
            <person name="Scola B."/>
        </authorList>
    </citation>
    <scope>NUCLEOTIDE SEQUENCE [LARGE SCALE GENOMIC DNA]</scope>
</reference>
<feature type="compositionally biased region" description="Polar residues" evidence="1">
    <location>
        <begin position="461"/>
        <end position="473"/>
    </location>
</feature>
<feature type="compositionally biased region" description="Low complexity" evidence="1">
    <location>
        <begin position="548"/>
        <end position="566"/>
    </location>
</feature>
<organismHost>
    <name type="scientific">Acanthamoeba polyphaga</name>
    <name type="common">Amoeba</name>
    <dbReference type="NCBI Taxonomy" id="5757"/>
</organismHost>